<accession>M5FQC4</accession>
<dbReference type="AlphaFoldDB" id="M5FQC4"/>
<keyword evidence="2" id="KW-1185">Reference proteome</keyword>
<gene>
    <name evidence="1" type="ORF">DACRYDRAFT_112229</name>
</gene>
<evidence type="ECO:0000313" key="2">
    <source>
        <dbReference type="Proteomes" id="UP000030653"/>
    </source>
</evidence>
<organism evidence="1 2">
    <name type="scientific">Dacryopinax primogenitus (strain DJM 731)</name>
    <name type="common">Brown rot fungus</name>
    <dbReference type="NCBI Taxonomy" id="1858805"/>
    <lineage>
        <taxon>Eukaryota</taxon>
        <taxon>Fungi</taxon>
        <taxon>Dikarya</taxon>
        <taxon>Basidiomycota</taxon>
        <taxon>Agaricomycotina</taxon>
        <taxon>Dacrymycetes</taxon>
        <taxon>Dacrymycetales</taxon>
        <taxon>Dacrymycetaceae</taxon>
        <taxon>Dacryopinax</taxon>
    </lineage>
</organism>
<dbReference type="Proteomes" id="UP000030653">
    <property type="component" value="Unassembled WGS sequence"/>
</dbReference>
<dbReference type="HOGENOM" id="CLU_2757725_0_0_1"/>
<evidence type="ECO:0000313" key="1">
    <source>
        <dbReference type="EMBL" id="EJT96889.1"/>
    </source>
</evidence>
<dbReference type="EMBL" id="JH795879">
    <property type="protein sequence ID" value="EJT96889.1"/>
    <property type="molecule type" value="Genomic_DNA"/>
</dbReference>
<reference evidence="1 2" key="1">
    <citation type="journal article" date="2012" name="Science">
        <title>The Paleozoic origin of enzymatic lignin decomposition reconstructed from 31 fungal genomes.</title>
        <authorList>
            <person name="Floudas D."/>
            <person name="Binder M."/>
            <person name="Riley R."/>
            <person name="Barry K."/>
            <person name="Blanchette R.A."/>
            <person name="Henrissat B."/>
            <person name="Martinez A.T."/>
            <person name="Otillar R."/>
            <person name="Spatafora J.W."/>
            <person name="Yadav J.S."/>
            <person name="Aerts A."/>
            <person name="Benoit I."/>
            <person name="Boyd A."/>
            <person name="Carlson A."/>
            <person name="Copeland A."/>
            <person name="Coutinho P.M."/>
            <person name="de Vries R.P."/>
            <person name="Ferreira P."/>
            <person name="Findley K."/>
            <person name="Foster B."/>
            <person name="Gaskell J."/>
            <person name="Glotzer D."/>
            <person name="Gorecki P."/>
            <person name="Heitman J."/>
            <person name="Hesse C."/>
            <person name="Hori C."/>
            <person name="Igarashi K."/>
            <person name="Jurgens J.A."/>
            <person name="Kallen N."/>
            <person name="Kersten P."/>
            <person name="Kohler A."/>
            <person name="Kuees U."/>
            <person name="Kumar T.K.A."/>
            <person name="Kuo A."/>
            <person name="LaButti K."/>
            <person name="Larrondo L.F."/>
            <person name="Lindquist E."/>
            <person name="Ling A."/>
            <person name="Lombard V."/>
            <person name="Lucas S."/>
            <person name="Lundell T."/>
            <person name="Martin R."/>
            <person name="McLaughlin D.J."/>
            <person name="Morgenstern I."/>
            <person name="Morin E."/>
            <person name="Murat C."/>
            <person name="Nagy L.G."/>
            <person name="Nolan M."/>
            <person name="Ohm R.A."/>
            <person name="Patyshakuliyeva A."/>
            <person name="Rokas A."/>
            <person name="Ruiz-Duenas F.J."/>
            <person name="Sabat G."/>
            <person name="Salamov A."/>
            <person name="Samejima M."/>
            <person name="Schmutz J."/>
            <person name="Slot J.C."/>
            <person name="St John F."/>
            <person name="Stenlid J."/>
            <person name="Sun H."/>
            <person name="Sun S."/>
            <person name="Syed K."/>
            <person name="Tsang A."/>
            <person name="Wiebenga A."/>
            <person name="Young D."/>
            <person name="Pisabarro A."/>
            <person name="Eastwood D.C."/>
            <person name="Martin F."/>
            <person name="Cullen D."/>
            <person name="Grigoriev I.V."/>
            <person name="Hibbett D.S."/>
        </authorList>
    </citation>
    <scope>NUCLEOTIDE SEQUENCE [LARGE SCALE GENOMIC DNA]</scope>
    <source>
        <strain evidence="1 2">DJM-731 SS1</strain>
    </source>
</reference>
<dbReference type="RefSeq" id="XP_040623787.1">
    <property type="nucleotide sequence ID" value="XM_040769376.1"/>
</dbReference>
<dbReference type="GeneID" id="63684438"/>
<proteinExistence type="predicted"/>
<protein>
    <submittedName>
        <fullName evidence="1">Uncharacterized protein</fullName>
    </submittedName>
</protein>
<sequence length="70" mass="7776">MSITVWTNIYSQGQCKLPEPDQLQGAPNGKAQFYPDLYNEEQQDEELPHPSGSACLEELVQQPISDPSAL</sequence>
<name>M5FQC4_DACPD</name>